<keyword evidence="2" id="KW-1185">Reference proteome</keyword>
<dbReference type="AlphaFoldDB" id="A0A8J3EB43"/>
<sequence length="53" mass="6238">MPEKSGFKVKSVIQQRAVKSKYKSEVKPLAFQRLMENSYRHIDAEIKRTSKLK</sequence>
<reference evidence="1" key="2">
    <citation type="submission" date="2020-09" db="EMBL/GenBank/DDBJ databases">
        <authorList>
            <person name="Sun Q."/>
            <person name="Zhou Y."/>
        </authorList>
    </citation>
    <scope>NUCLEOTIDE SEQUENCE</scope>
    <source>
        <strain evidence="1">CGMCC 1.15758</strain>
    </source>
</reference>
<accession>A0A8J3EB43</accession>
<evidence type="ECO:0000313" key="1">
    <source>
        <dbReference type="EMBL" id="GGG08142.1"/>
    </source>
</evidence>
<comment type="caution">
    <text evidence="1">The sequence shown here is derived from an EMBL/GenBank/DDBJ whole genome shotgun (WGS) entry which is preliminary data.</text>
</comment>
<gene>
    <name evidence="1" type="ORF">GCM10010995_27110</name>
</gene>
<evidence type="ECO:0000313" key="2">
    <source>
        <dbReference type="Proteomes" id="UP000636949"/>
    </source>
</evidence>
<name>A0A8J3EB43_9GAMM</name>
<dbReference type="EMBL" id="BMJS01000064">
    <property type="protein sequence ID" value="GGG08142.1"/>
    <property type="molecule type" value="Genomic_DNA"/>
</dbReference>
<dbReference type="Proteomes" id="UP000636949">
    <property type="component" value="Unassembled WGS sequence"/>
</dbReference>
<proteinExistence type="predicted"/>
<reference evidence="1" key="1">
    <citation type="journal article" date="2014" name="Int. J. Syst. Evol. Microbiol.">
        <title>Complete genome sequence of Corynebacterium casei LMG S-19264T (=DSM 44701T), isolated from a smear-ripened cheese.</title>
        <authorList>
            <consortium name="US DOE Joint Genome Institute (JGI-PGF)"/>
            <person name="Walter F."/>
            <person name="Albersmeier A."/>
            <person name="Kalinowski J."/>
            <person name="Ruckert C."/>
        </authorList>
    </citation>
    <scope>NUCLEOTIDE SEQUENCE</scope>
    <source>
        <strain evidence="1">CGMCC 1.15758</strain>
    </source>
</reference>
<protein>
    <submittedName>
        <fullName evidence="1">Uncharacterized protein</fullName>
    </submittedName>
</protein>
<organism evidence="1 2">
    <name type="scientific">Cysteiniphilum litorale</name>
    <dbReference type="NCBI Taxonomy" id="2056700"/>
    <lineage>
        <taxon>Bacteria</taxon>
        <taxon>Pseudomonadati</taxon>
        <taxon>Pseudomonadota</taxon>
        <taxon>Gammaproteobacteria</taxon>
        <taxon>Thiotrichales</taxon>
        <taxon>Fastidiosibacteraceae</taxon>
        <taxon>Cysteiniphilum</taxon>
    </lineage>
</organism>